<dbReference type="GO" id="GO:0016491">
    <property type="term" value="F:oxidoreductase activity"/>
    <property type="evidence" value="ECO:0007669"/>
    <property type="project" value="UniProtKB-KW"/>
</dbReference>
<keyword evidence="4" id="KW-1133">Transmembrane helix</keyword>
<dbReference type="GO" id="GO:0071949">
    <property type="term" value="F:FAD binding"/>
    <property type="evidence" value="ECO:0007669"/>
    <property type="project" value="InterPro"/>
</dbReference>
<proteinExistence type="predicted"/>
<keyword evidence="1" id="KW-0285">Flavoprotein</keyword>
<dbReference type="HOGENOM" id="CLU_009665_1_0_1"/>
<dbReference type="Gene3D" id="3.50.50.60">
    <property type="entry name" value="FAD/NAD(P)-binding domain"/>
    <property type="match status" value="1"/>
</dbReference>
<dbReference type="KEGG" id="glz:GLAREA_01157"/>
<keyword evidence="7" id="KW-1185">Reference proteome</keyword>
<dbReference type="GeneID" id="19460215"/>
<organism evidence="6 7">
    <name type="scientific">Glarea lozoyensis (strain ATCC 20868 / MF5171)</name>
    <dbReference type="NCBI Taxonomy" id="1116229"/>
    <lineage>
        <taxon>Eukaryota</taxon>
        <taxon>Fungi</taxon>
        <taxon>Dikarya</taxon>
        <taxon>Ascomycota</taxon>
        <taxon>Pezizomycotina</taxon>
        <taxon>Leotiomycetes</taxon>
        <taxon>Helotiales</taxon>
        <taxon>Helotiaceae</taxon>
        <taxon>Glarea</taxon>
    </lineage>
</organism>
<evidence type="ECO:0000256" key="1">
    <source>
        <dbReference type="ARBA" id="ARBA00022630"/>
    </source>
</evidence>
<keyword evidence="4" id="KW-0472">Membrane</keyword>
<dbReference type="Gene3D" id="3.30.9.10">
    <property type="entry name" value="D-Amino Acid Oxidase, subunit A, domain 2"/>
    <property type="match status" value="1"/>
</dbReference>
<dbReference type="SUPFAM" id="SSF51905">
    <property type="entry name" value="FAD/NAD(P)-binding domain"/>
    <property type="match status" value="1"/>
</dbReference>
<feature type="domain" description="FAD-binding" evidence="5">
    <location>
        <begin position="5"/>
        <end position="338"/>
    </location>
</feature>
<dbReference type="EMBL" id="KE145367">
    <property type="protein sequence ID" value="EPE29997.1"/>
    <property type="molecule type" value="Genomic_DNA"/>
</dbReference>
<dbReference type="AlphaFoldDB" id="S3CUA9"/>
<dbReference type="InterPro" id="IPR036188">
    <property type="entry name" value="FAD/NAD-bd_sf"/>
</dbReference>
<dbReference type="PANTHER" id="PTHR46865:SF2">
    <property type="entry name" value="MONOOXYGENASE"/>
    <property type="match status" value="1"/>
</dbReference>
<dbReference type="PRINTS" id="PR00420">
    <property type="entry name" value="RNGMNOXGNASE"/>
</dbReference>
<dbReference type="RefSeq" id="XP_008084106.1">
    <property type="nucleotide sequence ID" value="XM_008085915.1"/>
</dbReference>
<sequence>METKRVLISGAGIAGPVLAYWLTKHNIKATIIERAPSLRNTGQSVEVAGPSLKIIQKMGLEAKIKELGTHEAGLSFVDEQDHAYAKLPIVEKGVTFTSEYEILRGFMIGIFYEETRAETEYVFGDYITSVEDDGSKVTVGFNKGETRDFDVLVIADGTNSSTRTLVFPPAPIVSVGGYCCAFFSIPWMERDADWGRFYIKPGHQILLRPHGPSGTAAYLGVYGNDAKGLMELPVKARKERLHQIFASAGWEAPRVLAGMEIADDFYMTELTQVKMKKFHQGRVALLGDSAWCPSPWSGQGTTLSVVGAYVLAGELATHKSVEEALQSYKARMLPYVEKCQSLPPGIPGLALPETAWGVWCFRTFMWFIIKTGILGLIGTIFAFFDIGQIKFDVPDYGL</sequence>
<feature type="transmembrane region" description="Helical" evidence="4">
    <location>
        <begin position="364"/>
        <end position="384"/>
    </location>
</feature>
<gene>
    <name evidence="6" type="ORF">GLAREA_01157</name>
</gene>
<evidence type="ECO:0000313" key="6">
    <source>
        <dbReference type="EMBL" id="EPE29997.1"/>
    </source>
</evidence>
<accession>S3CUA9</accession>
<dbReference type="eggNOG" id="ENOG502SM12">
    <property type="taxonomic scope" value="Eukaryota"/>
</dbReference>
<dbReference type="OMA" id="YERRWRP"/>
<dbReference type="Pfam" id="PF01494">
    <property type="entry name" value="FAD_binding_3"/>
    <property type="match status" value="1"/>
</dbReference>
<evidence type="ECO:0000256" key="3">
    <source>
        <dbReference type="ARBA" id="ARBA00023002"/>
    </source>
</evidence>
<keyword evidence="3" id="KW-0560">Oxidoreductase</keyword>
<reference evidence="6 7" key="1">
    <citation type="journal article" date="2013" name="BMC Genomics">
        <title>Genomics-driven discovery of the pneumocandin biosynthetic gene cluster in the fungus Glarea lozoyensis.</title>
        <authorList>
            <person name="Chen L."/>
            <person name="Yue Q."/>
            <person name="Zhang X."/>
            <person name="Xiang M."/>
            <person name="Wang C."/>
            <person name="Li S."/>
            <person name="Che Y."/>
            <person name="Ortiz-Lopez F.J."/>
            <person name="Bills G.F."/>
            <person name="Liu X."/>
            <person name="An Z."/>
        </authorList>
    </citation>
    <scope>NUCLEOTIDE SEQUENCE [LARGE SCALE GENOMIC DNA]</scope>
    <source>
        <strain evidence="7">ATCC 20868 / MF5171</strain>
    </source>
</reference>
<name>S3CUA9_GLAL2</name>
<dbReference type="PANTHER" id="PTHR46865">
    <property type="entry name" value="OXIDOREDUCTASE-RELATED"/>
    <property type="match status" value="1"/>
</dbReference>
<evidence type="ECO:0000256" key="4">
    <source>
        <dbReference type="SAM" id="Phobius"/>
    </source>
</evidence>
<dbReference type="InterPro" id="IPR002938">
    <property type="entry name" value="FAD-bd"/>
</dbReference>
<evidence type="ECO:0000313" key="7">
    <source>
        <dbReference type="Proteomes" id="UP000016922"/>
    </source>
</evidence>
<keyword evidence="4" id="KW-0812">Transmembrane</keyword>
<protein>
    <submittedName>
        <fullName evidence="6">FAD/NAD(P)-binding protein</fullName>
    </submittedName>
</protein>
<dbReference type="OrthoDB" id="655030at2759"/>
<keyword evidence="2" id="KW-0274">FAD</keyword>
<dbReference type="Proteomes" id="UP000016922">
    <property type="component" value="Unassembled WGS sequence"/>
</dbReference>
<evidence type="ECO:0000259" key="5">
    <source>
        <dbReference type="Pfam" id="PF01494"/>
    </source>
</evidence>
<dbReference type="InterPro" id="IPR051704">
    <property type="entry name" value="FAD_aromatic-hydroxylase"/>
</dbReference>
<evidence type="ECO:0000256" key="2">
    <source>
        <dbReference type="ARBA" id="ARBA00022827"/>
    </source>
</evidence>